<dbReference type="SUPFAM" id="SSF51905">
    <property type="entry name" value="FAD/NAD(P)-binding domain"/>
    <property type="match status" value="1"/>
</dbReference>
<sequence>MAGIPDDGNGIDVIVVGAGYAGLACDIITLAANATIVMEKWGDVVPIMAAESATPRVVTFKSDKGEVLLTQDWRHKYNGHYNLYTSRARSQGIVYDYAVQIGVKSTFNARITDYYGMKIKLGYT</sequence>
<protein>
    <submittedName>
        <fullName evidence="1">Dihydrodipicolinate synthetase family protein</fullName>
    </submittedName>
</protein>
<organism evidence="1 2">
    <name type="scientific">Fonsecaea monophora</name>
    <dbReference type="NCBI Taxonomy" id="254056"/>
    <lineage>
        <taxon>Eukaryota</taxon>
        <taxon>Fungi</taxon>
        <taxon>Dikarya</taxon>
        <taxon>Ascomycota</taxon>
        <taxon>Pezizomycotina</taxon>
        <taxon>Eurotiomycetes</taxon>
        <taxon>Chaetothyriomycetidae</taxon>
        <taxon>Chaetothyriales</taxon>
        <taxon>Herpotrichiellaceae</taxon>
        <taxon>Fonsecaea</taxon>
    </lineage>
</organism>
<proteinExistence type="predicted"/>
<dbReference type="Proteomes" id="UP000077002">
    <property type="component" value="Unassembled WGS sequence"/>
</dbReference>
<gene>
    <name evidence="1" type="ORF">AYO21_00429</name>
</gene>
<reference evidence="1 2" key="1">
    <citation type="submission" date="2016-03" db="EMBL/GenBank/DDBJ databases">
        <title>Draft genome sequence of the Fonsecaea monophora CBS 269.37.</title>
        <authorList>
            <person name="Bombassaro A."/>
            <person name="Vinicius W.A."/>
            <person name="De Hoog S."/>
            <person name="Sun J."/>
            <person name="Souza E.M."/>
            <person name="Raittz R.T."/>
            <person name="Costa F."/>
            <person name="Leao A.C."/>
            <person name="Tadra-Sfeir M.Z."/>
            <person name="Baura V."/>
            <person name="Balsanelli E."/>
            <person name="Pedrosa F.O."/>
            <person name="Moreno L.F."/>
            <person name="Steffens M.B."/>
            <person name="Xi L."/>
            <person name="Bocca A.L."/>
            <person name="Felipe M.S."/>
            <person name="Teixeira M."/>
            <person name="Telles Filho F.Q."/>
            <person name="Azevedo C.M."/>
            <person name="Gomes R."/>
            <person name="Vicente V.A."/>
        </authorList>
    </citation>
    <scope>NUCLEOTIDE SEQUENCE [LARGE SCALE GENOMIC DNA]</scope>
    <source>
        <strain evidence="1 2">CBS 269.37</strain>
    </source>
</reference>
<name>A0A177FMQ5_9EURO</name>
<dbReference type="EMBL" id="LVKK01000002">
    <property type="protein sequence ID" value="OAG45081.1"/>
    <property type="molecule type" value="Genomic_DNA"/>
</dbReference>
<dbReference type="InterPro" id="IPR036188">
    <property type="entry name" value="FAD/NAD-bd_sf"/>
</dbReference>
<evidence type="ECO:0000313" key="1">
    <source>
        <dbReference type="EMBL" id="OAG45081.1"/>
    </source>
</evidence>
<dbReference type="OrthoDB" id="16820at2759"/>
<dbReference type="RefSeq" id="XP_022517033.1">
    <property type="nucleotide sequence ID" value="XM_022650419.1"/>
</dbReference>
<dbReference type="AlphaFoldDB" id="A0A177FMQ5"/>
<accession>A0A177FMQ5</accession>
<evidence type="ECO:0000313" key="2">
    <source>
        <dbReference type="Proteomes" id="UP000077002"/>
    </source>
</evidence>
<dbReference type="GeneID" id="34595611"/>
<comment type="caution">
    <text evidence="1">The sequence shown here is derived from an EMBL/GenBank/DDBJ whole genome shotgun (WGS) entry which is preliminary data.</text>
</comment>
<keyword evidence="2" id="KW-1185">Reference proteome</keyword>